<dbReference type="Proteomes" id="UP001146793">
    <property type="component" value="Unassembled WGS sequence"/>
</dbReference>
<dbReference type="GO" id="GO:0000811">
    <property type="term" value="C:GINS complex"/>
    <property type="evidence" value="ECO:0007669"/>
    <property type="project" value="TreeGrafter"/>
</dbReference>
<dbReference type="GO" id="GO:0000727">
    <property type="term" value="P:double-strand break repair via break-induced replication"/>
    <property type="evidence" value="ECO:0007669"/>
    <property type="project" value="TreeGrafter"/>
</dbReference>
<accession>A0AAV8A3W4</accession>
<evidence type="ECO:0000256" key="5">
    <source>
        <dbReference type="PIRNR" id="PIRNR028998"/>
    </source>
</evidence>
<feature type="domain" description="DNA replication complex GINS protein PSF2 N-terminal" evidence="8">
    <location>
        <begin position="9"/>
        <end position="68"/>
    </location>
</feature>
<comment type="subunit">
    <text evidence="5">Component of the GINS complex.</text>
</comment>
<dbReference type="Gene3D" id="3.40.5.50">
    <property type="match status" value="1"/>
</dbReference>
<feature type="domain" description="GINS subunit" evidence="7">
    <location>
        <begin position="73"/>
        <end position="169"/>
    </location>
</feature>
<dbReference type="PIRSF" id="PIRSF028998">
    <property type="entry name" value="GINS_Psf2_subgr"/>
    <property type="match status" value="1"/>
</dbReference>
<dbReference type="InterPro" id="IPR036224">
    <property type="entry name" value="GINS_bundle-like_dom_sf"/>
</dbReference>
<evidence type="ECO:0000256" key="2">
    <source>
        <dbReference type="ARBA" id="ARBA00010565"/>
    </source>
</evidence>
<gene>
    <name evidence="9" type="ORF">M0812_00759</name>
</gene>
<dbReference type="Pfam" id="PF05916">
    <property type="entry name" value="Sld5"/>
    <property type="match status" value="1"/>
</dbReference>
<evidence type="ECO:0000259" key="7">
    <source>
        <dbReference type="Pfam" id="PF05916"/>
    </source>
</evidence>
<protein>
    <recommendedName>
        <fullName evidence="5">DNA replication complex GINS protein PSF2</fullName>
    </recommendedName>
</protein>
<organism evidence="9 10">
    <name type="scientific">Anaeramoeba flamelloides</name>
    <dbReference type="NCBI Taxonomy" id="1746091"/>
    <lineage>
        <taxon>Eukaryota</taxon>
        <taxon>Metamonada</taxon>
        <taxon>Anaeramoebidae</taxon>
        <taxon>Anaeramoeba</taxon>
    </lineage>
</organism>
<proteinExistence type="inferred from homology"/>
<name>A0AAV8A3W4_9EUKA</name>
<dbReference type="FunFam" id="3.40.5.50:FF:000001">
    <property type="entry name" value="DNA replication complex GINS protein PSF2"/>
    <property type="match status" value="1"/>
</dbReference>
<dbReference type="Gene3D" id="1.20.58.1020">
    <property type="match status" value="1"/>
</dbReference>
<dbReference type="EMBL" id="JANTQA010000015">
    <property type="protein sequence ID" value="KAJ3448280.1"/>
    <property type="molecule type" value="Genomic_DNA"/>
</dbReference>
<dbReference type="Pfam" id="PF25005">
    <property type="entry name" value="PSF2_N"/>
    <property type="match status" value="1"/>
</dbReference>
<sequence length="237" mass="27662">MYNLQNNFNPQETEFLSGDEPIKIIPNFTLNQKLVFLNGEYGPFQPSIPIEVPLWLALTLRRQEKCQITIPVWLSVEFLQDILKEEKSRKKLSKLHPYFSEISAQLFEHAPNDINDFEKVRTLVEDIWNVRASKIREGIKDITNTTYCLSISDLTVMERELLKPYATSALKNIWLIFNSGKPIKRPNFPNQPETNTNTKIGTNTNTIEEEPLIEKKQETTKRTLRKFTTEDMETEQN</sequence>
<dbReference type="InterPro" id="IPR056784">
    <property type="entry name" value="PSF2_N"/>
</dbReference>
<evidence type="ECO:0000256" key="3">
    <source>
        <dbReference type="ARBA" id="ARBA00022705"/>
    </source>
</evidence>
<reference evidence="9" key="1">
    <citation type="submission" date="2022-08" db="EMBL/GenBank/DDBJ databases">
        <title>Novel sulphate-reducing endosymbionts in the free-living metamonad Anaeramoeba.</title>
        <authorList>
            <person name="Jerlstrom-Hultqvist J."/>
            <person name="Cepicka I."/>
            <person name="Gallot-Lavallee L."/>
            <person name="Salas-Leiva D."/>
            <person name="Curtis B.A."/>
            <person name="Zahonova K."/>
            <person name="Pipaliya S."/>
            <person name="Dacks J."/>
            <person name="Roger A.J."/>
        </authorList>
    </citation>
    <scope>NUCLEOTIDE SEQUENCE</scope>
    <source>
        <strain evidence="9">Busselton2</strain>
    </source>
</reference>
<dbReference type="GO" id="GO:0006260">
    <property type="term" value="P:DNA replication"/>
    <property type="evidence" value="ECO:0007669"/>
    <property type="project" value="UniProtKB-KW"/>
</dbReference>
<comment type="similarity">
    <text evidence="2 5">Belongs to the GINS2/PSF2 family.</text>
</comment>
<feature type="compositionally biased region" description="Low complexity" evidence="6">
    <location>
        <begin position="193"/>
        <end position="206"/>
    </location>
</feature>
<evidence type="ECO:0000313" key="9">
    <source>
        <dbReference type="EMBL" id="KAJ3448280.1"/>
    </source>
</evidence>
<evidence type="ECO:0000256" key="4">
    <source>
        <dbReference type="ARBA" id="ARBA00023242"/>
    </source>
</evidence>
<evidence type="ECO:0000256" key="1">
    <source>
        <dbReference type="ARBA" id="ARBA00004123"/>
    </source>
</evidence>
<keyword evidence="4 5" id="KW-0539">Nucleus</keyword>
<dbReference type="AlphaFoldDB" id="A0AAV8A3W4"/>
<keyword evidence="3 5" id="KW-0235">DNA replication</keyword>
<evidence type="ECO:0000256" key="6">
    <source>
        <dbReference type="SAM" id="MobiDB-lite"/>
    </source>
</evidence>
<comment type="caution">
    <text evidence="9">The sequence shown here is derived from an EMBL/GenBank/DDBJ whole genome shotgun (WGS) entry which is preliminary data.</text>
</comment>
<comment type="subcellular location">
    <subcellularLocation>
        <location evidence="1 5">Nucleus</location>
    </subcellularLocation>
</comment>
<dbReference type="InterPro" id="IPR007257">
    <property type="entry name" value="GINS_Psf2"/>
</dbReference>
<dbReference type="PANTHER" id="PTHR12772">
    <property type="entry name" value="DNA REPLICATION COMPLEX GINS PROTEIN PSF2"/>
    <property type="match status" value="1"/>
</dbReference>
<evidence type="ECO:0000259" key="8">
    <source>
        <dbReference type="Pfam" id="PF25005"/>
    </source>
</evidence>
<dbReference type="PANTHER" id="PTHR12772:SF0">
    <property type="entry name" value="DNA REPLICATION COMPLEX GINS PROTEIN PSF2"/>
    <property type="match status" value="1"/>
</dbReference>
<dbReference type="CDD" id="cd11712">
    <property type="entry name" value="GINS_A_psf2"/>
    <property type="match status" value="1"/>
</dbReference>
<feature type="compositionally biased region" description="Basic and acidic residues" evidence="6">
    <location>
        <begin position="212"/>
        <end position="221"/>
    </location>
</feature>
<dbReference type="CDD" id="cd21694">
    <property type="entry name" value="GINS_B_Psf2"/>
    <property type="match status" value="1"/>
</dbReference>
<dbReference type="SUPFAM" id="SSF158573">
    <property type="entry name" value="GINS helical bundle-like"/>
    <property type="match status" value="1"/>
</dbReference>
<dbReference type="InterPro" id="IPR021151">
    <property type="entry name" value="GINS_A"/>
</dbReference>
<feature type="region of interest" description="Disordered" evidence="6">
    <location>
        <begin position="185"/>
        <end position="237"/>
    </location>
</feature>
<dbReference type="SUPFAM" id="SSF160059">
    <property type="entry name" value="PriA/YqbF domain"/>
    <property type="match status" value="1"/>
</dbReference>
<evidence type="ECO:0000313" key="10">
    <source>
        <dbReference type="Proteomes" id="UP001146793"/>
    </source>
</evidence>